<dbReference type="InterPro" id="IPR041222">
    <property type="entry name" value="PriA_3primeBD"/>
</dbReference>
<dbReference type="GO" id="GO:0005524">
    <property type="term" value="F:ATP binding"/>
    <property type="evidence" value="ECO:0007669"/>
    <property type="project" value="UniProtKB-KW"/>
</dbReference>
<dbReference type="InterPro" id="IPR042115">
    <property type="entry name" value="PriA_3primeBD_sf"/>
</dbReference>
<name>A0A3B0S8E1_9ZZZZ</name>
<evidence type="ECO:0000256" key="2">
    <source>
        <dbReference type="ARBA" id="ARBA00022840"/>
    </source>
</evidence>
<feature type="domain" description="Primosomal protein N' 3' DNA-binding" evidence="4">
    <location>
        <begin position="2"/>
        <end position="75"/>
    </location>
</feature>
<dbReference type="Gene3D" id="3.40.1440.60">
    <property type="entry name" value="PriA, 3(prime) DNA-binding domain"/>
    <property type="match status" value="1"/>
</dbReference>
<dbReference type="PANTHER" id="PTHR30580">
    <property type="entry name" value="PRIMOSOMAL PROTEIN N"/>
    <property type="match status" value="1"/>
</dbReference>
<dbReference type="Pfam" id="PF17764">
    <property type="entry name" value="PriA_3primeBD"/>
    <property type="match status" value="1"/>
</dbReference>
<dbReference type="GO" id="GO:0006310">
    <property type="term" value="P:DNA recombination"/>
    <property type="evidence" value="ECO:0007669"/>
    <property type="project" value="TreeGrafter"/>
</dbReference>
<dbReference type="GO" id="GO:0006302">
    <property type="term" value="P:double-strand break repair"/>
    <property type="evidence" value="ECO:0007669"/>
    <property type="project" value="TreeGrafter"/>
</dbReference>
<protein>
    <recommendedName>
        <fullName evidence="4">Primosomal protein N' 3' DNA-binding domain-containing protein</fullName>
    </recommendedName>
</protein>
<dbReference type="InterPro" id="IPR027417">
    <property type="entry name" value="P-loop_NTPase"/>
</dbReference>
<proteinExistence type="predicted"/>
<dbReference type="GO" id="GO:0006270">
    <property type="term" value="P:DNA replication initiation"/>
    <property type="evidence" value="ECO:0007669"/>
    <property type="project" value="TreeGrafter"/>
</dbReference>
<sequence length="548" mass="58657">MDITVGSRVRIRVSGRRLKGFVTALLDAPPDRRLLPLDGLSGTIPGFDEIGLETLRWAASHYVSPLSVILKRTMPPNVARGAVKPQREHGRKKPSFSVIVSGAGDHVAHVRAIVAASLGVRDSVMVIAPTIAEVERLAADLATAPDVVVVTATSGTQAKSATAAWVRAATESPAVLIGTREIMLWPVQRLGTIVVVEDARRVMKSPATPTLGVREVIVHRAGVEGADVTFLTPVPSLETLQLGAHVVETKGRNWPLVEVADRREEPPSRSVLLDRTRTAIVANLKRGGTAFVLVPVRGYAPAFRCIKCGEMRRCIACAAAITRRGECRRCGAVPEGCGHCGGERFEALGAGIGSVRDAIARSVGNDVGVRDDDRAITVGSERDIIGHPAVDLAVSVDIDGLAHAPNYRAAEDALRLHVRVAHLVRRGSGNRLLVQTAIPDQPVLAALRSGNPETFLTELLSVRRRSGFPPFGQLIALEVDTTIDARVEVAETIGQVATVLGPAVLGDRVRWLIQGRDLGEARIRLRHLVGSLRDRGARVRVDADPIDL</sequence>
<dbReference type="GO" id="GO:0003677">
    <property type="term" value="F:DNA binding"/>
    <property type="evidence" value="ECO:0007669"/>
    <property type="project" value="UniProtKB-KW"/>
</dbReference>
<evidence type="ECO:0000259" key="4">
    <source>
        <dbReference type="Pfam" id="PF17764"/>
    </source>
</evidence>
<gene>
    <name evidence="5" type="ORF">MNBD_ACTINO01-579</name>
</gene>
<dbReference type="PANTHER" id="PTHR30580:SF0">
    <property type="entry name" value="PRIMOSOMAL PROTEIN N"/>
    <property type="match status" value="1"/>
</dbReference>
<evidence type="ECO:0000313" key="5">
    <source>
        <dbReference type="EMBL" id="VAW02431.1"/>
    </source>
</evidence>
<keyword evidence="3" id="KW-0238">DNA-binding</keyword>
<dbReference type="AlphaFoldDB" id="A0A3B0S8E1"/>
<keyword evidence="2" id="KW-0067">ATP-binding</keyword>
<reference evidence="5" key="1">
    <citation type="submission" date="2018-06" db="EMBL/GenBank/DDBJ databases">
        <authorList>
            <person name="Zhirakovskaya E."/>
        </authorList>
    </citation>
    <scope>NUCLEOTIDE SEQUENCE</scope>
</reference>
<dbReference type="Gene3D" id="3.40.50.300">
    <property type="entry name" value="P-loop containing nucleotide triphosphate hydrolases"/>
    <property type="match status" value="1"/>
</dbReference>
<dbReference type="GO" id="GO:0043138">
    <property type="term" value="F:3'-5' DNA helicase activity"/>
    <property type="evidence" value="ECO:0007669"/>
    <property type="project" value="TreeGrafter"/>
</dbReference>
<evidence type="ECO:0000256" key="1">
    <source>
        <dbReference type="ARBA" id="ARBA00022741"/>
    </source>
</evidence>
<organism evidence="5">
    <name type="scientific">hydrothermal vent metagenome</name>
    <dbReference type="NCBI Taxonomy" id="652676"/>
    <lineage>
        <taxon>unclassified sequences</taxon>
        <taxon>metagenomes</taxon>
        <taxon>ecological metagenomes</taxon>
    </lineage>
</organism>
<keyword evidence="1" id="KW-0547">Nucleotide-binding</keyword>
<dbReference type="EMBL" id="UOEI01000330">
    <property type="protein sequence ID" value="VAW02431.1"/>
    <property type="molecule type" value="Genomic_DNA"/>
</dbReference>
<evidence type="ECO:0000256" key="3">
    <source>
        <dbReference type="ARBA" id="ARBA00023125"/>
    </source>
</evidence>
<accession>A0A3B0S8E1</accession>